<dbReference type="AlphaFoldDB" id="A0A4Z2J366"/>
<evidence type="ECO:0000313" key="2">
    <source>
        <dbReference type="Proteomes" id="UP000314294"/>
    </source>
</evidence>
<reference evidence="1 2" key="1">
    <citation type="submission" date="2019-03" db="EMBL/GenBank/DDBJ databases">
        <title>First draft genome of Liparis tanakae, snailfish: a comprehensive survey of snailfish specific genes.</title>
        <authorList>
            <person name="Kim W."/>
            <person name="Song I."/>
            <person name="Jeong J.-H."/>
            <person name="Kim D."/>
            <person name="Kim S."/>
            <person name="Ryu S."/>
            <person name="Song J.Y."/>
            <person name="Lee S.K."/>
        </authorList>
    </citation>
    <scope>NUCLEOTIDE SEQUENCE [LARGE SCALE GENOMIC DNA]</scope>
    <source>
        <tissue evidence="1">Muscle</tissue>
    </source>
</reference>
<name>A0A4Z2J366_9TELE</name>
<organism evidence="1 2">
    <name type="scientific">Liparis tanakae</name>
    <name type="common">Tanaka's snailfish</name>
    <dbReference type="NCBI Taxonomy" id="230148"/>
    <lineage>
        <taxon>Eukaryota</taxon>
        <taxon>Metazoa</taxon>
        <taxon>Chordata</taxon>
        <taxon>Craniata</taxon>
        <taxon>Vertebrata</taxon>
        <taxon>Euteleostomi</taxon>
        <taxon>Actinopterygii</taxon>
        <taxon>Neopterygii</taxon>
        <taxon>Teleostei</taxon>
        <taxon>Neoteleostei</taxon>
        <taxon>Acanthomorphata</taxon>
        <taxon>Eupercaria</taxon>
        <taxon>Perciformes</taxon>
        <taxon>Cottioidei</taxon>
        <taxon>Cottales</taxon>
        <taxon>Liparidae</taxon>
        <taxon>Liparis</taxon>
    </lineage>
</organism>
<accession>A0A4Z2J366</accession>
<proteinExistence type="predicted"/>
<comment type="caution">
    <text evidence="1">The sequence shown here is derived from an EMBL/GenBank/DDBJ whole genome shotgun (WGS) entry which is preliminary data.</text>
</comment>
<dbReference type="EMBL" id="SRLO01000025">
    <property type="protein sequence ID" value="TNN84659.1"/>
    <property type="molecule type" value="Genomic_DNA"/>
</dbReference>
<evidence type="ECO:0000313" key="1">
    <source>
        <dbReference type="EMBL" id="TNN84659.1"/>
    </source>
</evidence>
<protein>
    <submittedName>
        <fullName evidence="1">Uncharacterized protein</fullName>
    </submittedName>
</protein>
<dbReference type="Proteomes" id="UP000314294">
    <property type="component" value="Unassembled WGS sequence"/>
</dbReference>
<keyword evidence="2" id="KW-1185">Reference proteome</keyword>
<sequence length="204" mass="22127">MKTREKKSLFTSGLRMLLPCHCRRLHSHCPVLVPSKGPVLTVVPKTQDSVKAQVHVSNPWRSGGVVQRAHRRIRDHPATPNDVEPGQLQGVWVVQLGSAVEVCGGVAQGTGWPMLGSSVTGLVTFPGVSTPRYRGMKTQKHLLDPTLAAEFGGLNRVLGPTSMTERALHPTVANSVLDNIPAKVKEDDRAARTLGKKDLLHVLH</sequence>
<gene>
    <name evidence="1" type="ORF">EYF80_005074</name>
</gene>